<dbReference type="InterPro" id="IPR032466">
    <property type="entry name" value="Metal_Hydrolase"/>
</dbReference>
<evidence type="ECO:0000259" key="1">
    <source>
        <dbReference type="Pfam" id="PF01979"/>
    </source>
</evidence>
<dbReference type="Gene3D" id="3.20.20.140">
    <property type="entry name" value="Metal-dependent hydrolases"/>
    <property type="match status" value="1"/>
</dbReference>
<dbReference type="InterPro" id="IPR051781">
    <property type="entry name" value="Metallo-dep_Hydrolase"/>
</dbReference>
<protein>
    <recommendedName>
        <fullName evidence="1">Amidohydrolase-related domain-containing protein</fullName>
    </recommendedName>
</protein>
<evidence type="ECO:0000313" key="3">
    <source>
        <dbReference type="Proteomes" id="UP000266067"/>
    </source>
</evidence>
<dbReference type="OrthoDB" id="9797498at2"/>
<dbReference type="Pfam" id="PF01979">
    <property type="entry name" value="Amidohydro_1"/>
    <property type="match status" value="1"/>
</dbReference>
<accession>A0A3A1N8Y2</accession>
<name>A0A3A1N8Y2_9FLAO</name>
<dbReference type="Gene3D" id="2.30.40.10">
    <property type="entry name" value="Urease, subunit C, domain 1"/>
    <property type="match status" value="1"/>
</dbReference>
<dbReference type="PROSITE" id="PS51257">
    <property type="entry name" value="PROKAR_LIPOPROTEIN"/>
    <property type="match status" value="1"/>
</dbReference>
<comment type="caution">
    <text evidence="2">The sequence shown here is derived from an EMBL/GenBank/DDBJ whole genome shotgun (WGS) entry which is preliminary data.</text>
</comment>
<dbReference type="RefSeq" id="WP_119607647.1">
    <property type="nucleotide sequence ID" value="NZ_QXFH01000070.1"/>
</dbReference>
<dbReference type="InterPro" id="IPR011059">
    <property type="entry name" value="Metal-dep_hydrolase_composite"/>
</dbReference>
<organism evidence="2 3">
    <name type="scientific">Flagellimonas lutimaris</name>
    <dbReference type="NCBI Taxonomy" id="475082"/>
    <lineage>
        <taxon>Bacteria</taxon>
        <taxon>Pseudomonadati</taxon>
        <taxon>Bacteroidota</taxon>
        <taxon>Flavobacteriia</taxon>
        <taxon>Flavobacteriales</taxon>
        <taxon>Flavobacteriaceae</taxon>
        <taxon>Flagellimonas</taxon>
    </lineage>
</organism>
<evidence type="ECO:0000313" key="2">
    <source>
        <dbReference type="EMBL" id="RIV35424.1"/>
    </source>
</evidence>
<dbReference type="Proteomes" id="UP000266067">
    <property type="component" value="Unassembled WGS sequence"/>
</dbReference>
<dbReference type="PANTHER" id="PTHR43135:SF3">
    <property type="entry name" value="ALPHA-D-RIBOSE 1-METHYLPHOSPHONATE 5-TRIPHOSPHATE DIPHOSPHATASE"/>
    <property type="match status" value="1"/>
</dbReference>
<dbReference type="SUPFAM" id="SSF51556">
    <property type="entry name" value="Metallo-dependent hydrolases"/>
    <property type="match status" value="1"/>
</dbReference>
<sequence length="494" mass="54711">MNKIIGILLFIFTLISCKTSEVEIFVENGLLIENAQIISPENQTISPDSFVVVNGDSIAYVGVEKPIVKGSFETIDAKGKYIIPGLIDSHVHVTATDALSDEEEMENPEIVASYREQLPKSYLYFGYTTLIDLGTAKPERLDDFQKAEIRPDLYFVGGGAVIGNGYGLSNWNDDIPNFIYQENEAYPIPEKYVKENHSPKAVANRIAASGAIALKTYYEPGFDPTQPPFPTPSEALMEELKTEAHKNNLVLVVHGNSLEAHRFLGNAKVDIVAHGLWNWGDFRLDSDSGIPEEIKKVLDIEIKNNVGYMPTLQVINGLRELTDSNYLNDSELEHVLPNGLIEYYKANSNTMYVNVFGDAPKNIISTNFNRLSGRGKINLKYLFDHGGNILFGTDTPSSPTYGNPPGYNGYLEMLEMESAGIPLSKILAMATIENAKAFKLEQLYGTVEEGKKANLLILNKNPLQDITAYNDIDRVVVNGQSINRTNLSAKNADE</sequence>
<dbReference type="GO" id="GO:0016810">
    <property type="term" value="F:hydrolase activity, acting on carbon-nitrogen (but not peptide) bonds"/>
    <property type="evidence" value="ECO:0007669"/>
    <property type="project" value="InterPro"/>
</dbReference>
<dbReference type="PANTHER" id="PTHR43135">
    <property type="entry name" value="ALPHA-D-RIBOSE 1-METHYLPHOSPHONATE 5-TRIPHOSPHATE DIPHOSPHATASE"/>
    <property type="match status" value="1"/>
</dbReference>
<dbReference type="SUPFAM" id="SSF51338">
    <property type="entry name" value="Composite domain of metallo-dependent hydrolases"/>
    <property type="match status" value="1"/>
</dbReference>
<keyword evidence="3" id="KW-1185">Reference proteome</keyword>
<feature type="domain" description="Amidohydrolase-related" evidence="1">
    <location>
        <begin position="81"/>
        <end position="480"/>
    </location>
</feature>
<gene>
    <name evidence="2" type="ORF">D2V08_08735</name>
</gene>
<dbReference type="AlphaFoldDB" id="A0A3A1N8Y2"/>
<dbReference type="EMBL" id="QXFH01000070">
    <property type="protein sequence ID" value="RIV35424.1"/>
    <property type="molecule type" value="Genomic_DNA"/>
</dbReference>
<reference evidence="2 3" key="1">
    <citation type="submission" date="2018-08" db="EMBL/GenBank/DDBJ databases">
        <title>Proposal of Muricauda 72 sp.nov. and Muricauda NH166 sp.nov., isolated from seawater.</title>
        <authorList>
            <person name="Cheng H."/>
            <person name="Wu Y.-H."/>
            <person name="Guo L.-L."/>
            <person name="Xu X.-W."/>
        </authorList>
    </citation>
    <scope>NUCLEOTIDE SEQUENCE [LARGE SCALE GENOMIC DNA]</scope>
    <source>
        <strain evidence="2 3">KCTC 22173</strain>
    </source>
</reference>
<dbReference type="InterPro" id="IPR006680">
    <property type="entry name" value="Amidohydro-rel"/>
</dbReference>
<proteinExistence type="predicted"/>